<organism evidence="1 2">
    <name type="scientific">Rhizobium lusitanum</name>
    <dbReference type="NCBI Taxonomy" id="293958"/>
    <lineage>
        <taxon>Bacteria</taxon>
        <taxon>Pseudomonadati</taxon>
        <taxon>Pseudomonadota</taxon>
        <taxon>Alphaproteobacteria</taxon>
        <taxon>Hyphomicrobiales</taxon>
        <taxon>Rhizobiaceae</taxon>
        <taxon>Rhizobium/Agrobacterium group</taxon>
        <taxon>Rhizobium</taxon>
    </lineage>
</organism>
<proteinExistence type="predicted"/>
<dbReference type="Proteomes" id="UP000199205">
    <property type="component" value="Unassembled WGS sequence"/>
</dbReference>
<name>A0A1C3TZP9_9HYPH</name>
<evidence type="ECO:0000313" key="2">
    <source>
        <dbReference type="Proteomes" id="UP000199205"/>
    </source>
</evidence>
<reference evidence="1 2" key="1">
    <citation type="submission" date="2016-08" db="EMBL/GenBank/DDBJ databases">
        <authorList>
            <person name="Seilhamer J.J."/>
        </authorList>
    </citation>
    <scope>NUCLEOTIDE SEQUENCE [LARGE SCALE GENOMIC DNA]</scope>
    <source>
        <strain evidence="1 2">P1-7</strain>
    </source>
</reference>
<evidence type="ECO:0000313" key="1">
    <source>
        <dbReference type="EMBL" id="SCB08694.1"/>
    </source>
</evidence>
<dbReference type="AlphaFoldDB" id="A0A1C3TZP9"/>
<gene>
    <name evidence="1" type="ORF">GA0061101_101251</name>
</gene>
<dbReference type="EMBL" id="FMAF01000001">
    <property type="protein sequence ID" value="SCB08694.1"/>
    <property type="molecule type" value="Genomic_DNA"/>
</dbReference>
<accession>A0A1C3TZP9</accession>
<protein>
    <submittedName>
        <fullName evidence="1">Uncharacterized protein</fullName>
    </submittedName>
</protein>
<sequence>MSSGLRSLITLFDSVGHIGSAVRAAEEFERARNLGRDECKDSSPAWAAVASIPL</sequence>